<organism evidence="1 2">
    <name type="scientific">Senegalia massiliensis</name>
    <dbReference type="NCBI Taxonomy" id="1720316"/>
    <lineage>
        <taxon>Bacteria</taxon>
        <taxon>Bacillati</taxon>
        <taxon>Bacillota</taxon>
        <taxon>Clostridia</taxon>
        <taxon>Eubacteriales</taxon>
        <taxon>Clostridiaceae</taxon>
        <taxon>Senegalia</taxon>
    </lineage>
</organism>
<protein>
    <submittedName>
        <fullName evidence="1">Uncharacterized protein</fullName>
    </submittedName>
</protein>
<dbReference type="Proteomes" id="UP000467132">
    <property type="component" value="Unassembled WGS sequence"/>
</dbReference>
<keyword evidence="2" id="KW-1185">Reference proteome</keyword>
<sequence length="633" mass="73906">MNTIDILNKWAKFSKYEPNKNTWKAGSKQYELDKDNEVIATIMKYDSSSVSTCLYAKHIFKKHVSDKKFSILDILNNNYNISENVKEMWELFNSIEIIDFEKNLLEDINTNIDNISKNREIGDIKSEIDIEDIMDIYGTVIEDIDSCNYEVYNKGKNGEGNFVTNDLIYIFNSLKECILTIENSKDGIYLCFINNHETFNYFALVVKDGENIYSFNDRLDEKYPNQYMKKRLPGRDASRGKIFSLFPYDNEELFELGGVDYKGYSTNYKINNKNTMSIFQLGRNYYLPIVISMSIIKNAFVGKEIEGNITYLFNLAIKSSNNMLMEATKNQMAKSSVLNNYKDEIFEDFNTKGFLKGNYGYILKDYGRESQNTNQILIDLYSGNYQEDKINFHNKLSKNEILKVTEGELVGDQGKIKSIQYWLARRNLAEHIEKEMENELKKFGGTEGLNRWYRKKIKDNIDNLYKAIAEGKWIGEVSKMHDIWDMKWEKSNIMQLIDLSADSIDLHEMWHLRTVIGDSDERNNRYCPITGSKASIVAILRPQTWEDVAKLIGVDKDELPKLVKGWKYHQEYIGNSILDMIDPVEEIKHILMPRCENSFSFKIAIYLSKRGYAQICKKYNEDGNVNKFWINEN</sequence>
<name>A0A845R1E7_9CLOT</name>
<dbReference type="EMBL" id="QXXA01000013">
    <property type="protein sequence ID" value="NBI07546.1"/>
    <property type="molecule type" value="Genomic_DNA"/>
</dbReference>
<proteinExistence type="predicted"/>
<evidence type="ECO:0000313" key="1">
    <source>
        <dbReference type="EMBL" id="NBI07546.1"/>
    </source>
</evidence>
<gene>
    <name evidence="1" type="ORF">D3Z33_11860</name>
</gene>
<evidence type="ECO:0000313" key="2">
    <source>
        <dbReference type="Proteomes" id="UP000467132"/>
    </source>
</evidence>
<dbReference type="AlphaFoldDB" id="A0A845R1E7"/>
<dbReference type="RefSeq" id="WP_160198012.1">
    <property type="nucleotide sequence ID" value="NZ_QXXA01000013.1"/>
</dbReference>
<accession>A0A845R1E7</accession>
<comment type="caution">
    <text evidence="1">The sequence shown here is derived from an EMBL/GenBank/DDBJ whole genome shotgun (WGS) entry which is preliminary data.</text>
</comment>
<dbReference type="OrthoDB" id="2079894at2"/>
<reference evidence="1 2" key="1">
    <citation type="submission" date="2018-08" db="EMBL/GenBank/DDBJ databases">
        <title>Murine metabolic-syndrome-specific gut microbial biobank.</title>
        <authorList>
            <person name="Liu C."/>
        </authorList>
    </citation>
    <scope>NUCLEOTIDE SEQUENCE [LARGE SCALE GENOMIC DNA]</scope>
    <source>
        <strain evidence="1 2">583</strain>
    </source>
</reference>